<name>F1KU65_ASCSU</name>
<evidence type="ECO:0000256" key="1">
    <source>
        <dbReference type="ARBA" id="ARBA00004123"/>
    </source>
</evidence>
<dbReference type="SUPFAM" id="SSF64593">
    <property type="entry name" value="Intermediate filament protein, coiled coil region"/>
    <property type="match status" value="1"/>
</dbReference>
<dbReference type="GO" id="GO:0007097">
    <property type="term" value="P:nuclear migration"/>
    <property type="evidence" value="ECO:0007669"/>
    <property type="project" value="TreeGrafter"/>
</dbReference>
<evidence type="ECO:0000256" key="4">
    <source>
        <dbReference type="ARBA" id="ARBA00023242"/>
    </source>
</evidence>
<dbReference type="Pfam" id="PF00932">
    <property type="entry name" value="LTD"/>
    <property type="match status" value="1"/>
</dbReference>
<evidence type="ECO:0000256" key="6">
    <source>
        <dbReference type="SAM" id="MobiDB-lite"/>
    </source>
</evidence>
<evidence type="ECO:0000259" key="8">
    <source>
        <dbReference type="PROSITE" id="PS51842"/>
    </source>
</evidence>
<feature type="coiled-coil region" evidence="5">
    <location>
        <begin position="281"/>
        <end position="378"/>
    </location>
</feature>
<dbReference type="PROSITE" id="PS51841">
    <property type="entry name" value="LTD"/>
    <property type="match status" value="1"/>
</dbReference>
<dbReference type="EMBL" id="JI165934">
    <property type="protein sequence ID" value="ADY41419.1"/>
    <property type="molecule type" value="mRNA"/>
</dbReference>
<feature type="compositionally biased region" description="Basic and acidic residues" evidence="6">
    <location>
        <begin position="1"/>
        <end position="19"/>
    </location>
</feature>
<dbReference type="GO" id="GO:0051664">
    <property type="term" value="P:nuclear pore localization"/>
    <property type="evidence" value="ECO:0007669"/>
    <property type="project" value="TreeGrafter"/>
</dbReference>
<dbReference type="GO" id="GO:0090435">
    <property type="term" value="P:protein localization to nuclear envelope"/>
    <property type="evidence" value="ECO:0007669"/>
    <property type="project" value="TreeGrafter"/>
</dbReference>
<dbReference type="PANTHER" id="PTHR45721:SF11">
    <property type="entry name" value="LAMIN DM0-RELATED"/>
    <property type="match status" value="1"/>
</dbReference>
<feature type="domain" description="IF rod" evidence="8">
    <location>
        <begin position="48"/>
        <end position="400"/>
    </location>
</feature>
<keyword evidence="4" id="KW-0539">Nucleus</keyword>
<feature type="coiled-coil region" evidence="5">
    <location>
        <begin position="52"/>
        <end position="213"/>
    </location>
</feature>
<comment type="subcellular location">
    <subcellularLocation>
        <location evidence="1">Nucleus</location>
    </subcellularLocation>
</comment>
<feature type="compositionally biased region" description="Polar residues" evidence="6">
    <location>
        <begin position="20"/>
        <end position="30"/>
    </location>
</feature>
<feature type="region of interest" description="Disordered" evidence="6">
    <location>
        <begin position="1"/>
        <end position="30"/>
    </location>
</feature>
<dbReference type="GO" id="GO:0005652">
    <property type="term" value="C:nuclear lamina"/>
    <property type="evidence" value="ECO:0007669"/>
    <property type="project" value="TreeGrafter"/>
</dbReference>
<evidence type="ECO:0000256" key="5">
    <source>
        <dbReference type="SAM" id="Coils"/>
    </source>
</evidence>
<dbReference type="AlphaFoldDB" id="F1KU65"/>
<dbReference type="GO" id="GO:0031507">
    <property type="term" value="P:heterochromatin formation"/>
    <property type="evidence" value="ECO:0007669"/>
    <property type="project" value="TreeGrafter"/>
</dbReference>
<dbReference type="PANTHER" id="PTHR45721">
    <property type="entry name" value="LAMIN DM0-RELATED"/>
    <property type="match status" value="1"/>
</dbReference>
<sequence length="590" mass="67936">MSTKQTDRRSKDMIHEREGQSTIDNNTEDINSLNTSVMSTSCQTRLLERETLSNLNDRLAVLINRVRKLEMENSRLNIRISESEMPQKDEEEHVRERYEAKISELRAVMDESIKQQRCLAAELQTILVERNRLLNESTELDITLKQAEKSRLDSDSVVHELQARINSAISVRKHLENENKSIAAEILELKPQLEVLRSRLEDETLANAVLRNQTQSLREDYGSLKKVQEEHLEAIRHSRQLEMSNRSRELERTYESHLQEQLRAMRTEFDARLSENRQEIDEIYKDQLKEANKALQQATEAREESARKRACLRDLEERALKQENRLSFLEQQIVDLESQLRFVENDTNARVQERDARIAELQQEIDRMLSEYKDLLGLKVQLDTELRAYETLLEGEESRLNISRQSSMSAKGFSEKAESGDIGDSISPTAMQLASSGCAVRRKRFIASGDSSYFPRSAYKTKVHPQCEFEIDAHSGDGQFVRLVNKSNKDVSIGKWSIKSLANEREIVYKFHPRQTIKAGNSVTVWSAGSGKKSAPPSCLVMKKQQWPTGDHVRTVLVDPAGMEKATFERIDGQQVIEEKRDTDQQCLLM</sequence>
<proteinExistence type="evidence at transcript level"/>
<organism evidence="9">
    <name type="scientific">Ascaris suum</name>
    <name type="common">Pig roundworm</name>
    <name type="synonym">Ascaris lumbricoides</name>
    <dbReference type="NCBI Taxonomy" id="6253"/>
    <lineage>
        <taxon>Eukaryota</taxon>
        <taxon>Metazoa</taxon>
        <taxon>Ecdysozoa</taxon>
        <taxon>Nematoda</taxon>
        <taxon>Chromadorea</taxon>
        <taxon>Rhabditida</taxon>
        <taxon>Spirurina</taxon>
        <taxon>Ascaridomorpha</taxon>
        <taxon>Ascaridoidea</taxon>
        <taxon>Ascarididae</taxon>
        <taxon>Ascaris</taxon>
    </lineage>
</organism>
<dbReference type="Gene3D" id="1.20.5.170">
    <property type="match status" value="1"/>
</dbReference>
<dbReference type="SMART" id="SM01391">
    <property type="entry name" value="Filament"/>
    <property type="match status" value="1"/>
</dbReference>
<evidence type="ECO:0000313" key="9">
    <source>
        <dbReference type="EMBL" id="ADY41419.1"/>
    </source>
</evidence>
<dbReference type="GO" id="GO:0006998">
    <property type="term" value="P:nuclear envelope organization"/>
    <property type="evidence" value="ECO:0007669"/>
    <property type="project" value="TreeGrafter"/>
</dbReference>
<dbReference type="SUPFAM" id="SSF74853">
    <property type="entry name" value="Lamin A/C globular tail domain"/>
    <property type="match status" value="1"/>
</dbReference>
<reference evidence="9" key="1">
    <citation type="journal article" date="2011" name="Genome Res.">
        <title>Deep small RNA sequencing from the nematode Ascaris reveals conservation, functional diversification, and novel developmental profiles.</title>
        <authorList>
            <person name="Wang J."/>
            <person name="Czech B."/>
            <person name="Crunk A."/>
            <person name="Wallace A."/>
            <person name="Mitreva M."/>
            <person name="Hannon G.J."/>
            <person name="Davis R.E."/>
        </authorList>
    </citation>
    <scope>NUCLEOTIDE SEQUENCE</scope>
</reference>
<dbReference type="GO" id="GO:0005200">
    <property type="term" value="F:structural constituent of cytoskeleton"/>
    <property type="evidence" value="ECO:0007669"/>
    <property type="project" value="TreeGrafter"/>
</dbReference>
<dbReference type="GO" id="GO:0005882">
    <property type="term" value="C:intermediate filament"/>
    <property type="evidence" value="ECO:0007669"/>
    <property type="project" value="UniProtKB-KW"/>
</dbReference>
<accession>F1KU65</accession>
<evidence type="ECO:0000256" key="3">
    <source>
        <dbReference type="ARBA" id="ARBA00023054"/>
    </source>
</evidence>
<protein>
    <submittedName>
        <fullName evidence="9">Lamin-1</fullName>
    </submittedName>
</protein>
<dbReference type="InterPro" id="IPR001322">
    <property type="entry name" value="Lamin_tail_dom"/>
</dbReference>
<dbReference type="InterPro" id="IPR039008">
    <property type="entry name" value="IF_rod_dom"/>
</dbReference>
<keyword evidence="3 5" id="KW-0175">Coiled coil</keyword>
<dbReference type="Gene3D" id="2.60.40.1260">
    <property type="entry name" value="Lamin Tail domain"/>
    <property type="match status" value="1"/>
</dbReference>
<keyword evidence="2" id="KW-0403">Intermediate filament</keyword>
<dbReference type="InterPro" id="IPR036415">
    <property type="entry name" value="Lamin_tail_dom_sf"/>
</dbReference>
<dbReference type="PROSITE" id="PS51842">
    <property type="entry name" value="IF_ROD_2"/>
    <property type="match status" value="1"/>
</dbReference>
<dbReference type="Gene3D" id="1.20.5.1160">
    <property type="entry name" value="Vasodilator-stimulated phosphoprotein"/>
    <property type="match status" value="1"/>
</dbReference>
<dbReference type="Pfam" id="PF00038">
    <property type="entry name" value="Filament"/>
    <property type="match status" value="1"/>
</dbReference>
<feature type="domain" description="LTD" evidence="7">
    <location>
        <begin position="455"/>
        <end position="572"/>
    </location>
</feature>
<evidence type="ECO:0000256" key="2">
    <source>
        <dbReference type="ARBA" id="ARBA00022754"/>
    </source>
</evidence>
<evidence type="ECO:0000259" key="7">
    <source>
        <dbReference type="PROSITE" id="PS51841"/>
    </source>
</evidence>